<feature type="region of interest" description="Disordered" evidence="7">
    <location>
        <begin position="297"/>
        <end position="344"/>
    </location>
</feature>
<dbReference type="GeneTree" id="ENSGT00390000016478"/>
<dbReference type="Gene3D" id="2.20.25.350">
    <property type="match status" value="1"/>
</dbReference>
<name>A0A2K5RSI1_CEBIM</name>
<evidence type="ECO:0000256" key="4">
    <source>
        <dbReference type="ARBA" id="ARBA00022741"/>
    </source>
</evidence>
<feature type="domain" description="W2" evidence="8">
    <location>
        <begin position="129"/>
        <end position="305"/>
    </location>
</feature>
<sequence length="344" mass="38701">MSVNVNRSMSDQFYGYKMPRLIAKVEHKGNGIKTVIVNMVDAAKVLNRPPTYPTKYFGCDLEAQTQFDVKNDHMLDGFIKKFVLCPERENPETDMHVNPKKETTDNSCKACAYRGMLDTHHKLCSFILKSPPKNSDSGAGKKEKKKNRKGKDKENGSISSSETSPPPNGISPPPHTVEAEEEDAWGEDTTEKAQRHPMDEISDHAKVLTLAMGPLVLTEKYRRHFLLFCLNKKCAVATHQAQHISKIPCVLKEMYEADLLEEASISWLEKISKKYVSKELAKETRVKAEPFMKWLKEAEEESSGGGEEDEDENMEVVYSNSASVPKVETITSDSKDDSTHMDAI</sequence>
<dbReference type="GO" id="GO:0005829">
    <property type="term" value="C:cytosol"/>
    <property type="evidence" value="ECO:0007669"/>
    <property type="project" value="TreeGrafter"/>
</dbReference>
<dbReference type="Pfam" id="PF02020">
    <property type="entry name" value="W2"/>
    <property type="match status" value="1"/>
</dbReference>
<accession>A0A2K5RSI1</accession>
<dbReference type="GO" id="GO:0071074">
    <property type="term" value="F:eukaryotic initiation factor eIF2 binding"/>
    <property type="evidence" value="ECO:0007669"/>
    <property type="project" value="TreeGrafter"/>
</dbReference>
<evidence type="ECO:0000256" key="3">
    <source>
        <dbReference type="ARBA" id="ARBA00022540"/>
    </source>
</evidence>
<feature type="compositionally biased region" description="Basic and acidic residues" evidence="7">
    <location>
        <begin position="333"/>
        <end position="344"/>
    </location>
</feature>
<dbReference type="GO" id="GO:0005092">
    <property type="term" value="F:GDP-dissociation inhibitor activity"/>
    <property type="evidence" value="ECO:0007669"/>
    <property type="project" value="TreeGrafter"/>
</dbReference>
<dbReference type="Proteomes" id="UP000233040">
    <property type="component" value="Unassembled WGS sequence"/>
</dbReference>
<evidence type="ECO:0000256" key="7">
    <source>
        <dbReference type="SAM" id="MobiDB-lite"/>
    </source>
</evidence>
<dbReference type="InterPro" id="IPR016024">
    <property type="entry name" value="ARM-type_fold"/>
</dbReference>
<dbReference type="InterPro" id="IPR002735">
    <property type="entry name" value="Transl_init_fac_IF2/IF5_dom"/>
</dbReference>
<feature type="region of interest" description="Disordered" evidence="7">
    <location>
        <begin position="128"/>
        <end position="198"/>
    </location>
</feature>
<dbReference type="SUPFAM" id="SSF48371">
    <property type="entry name" value="ARM repeat"/>
    <property type="match status" value="1"/>
</dbReference>
<proteinExistence type="inferred from homology"/>
<dbReference type="PANTHER" id="PTHR23001">
    <property type="entry name" value="EUKARYOTIC TRANSLATION INITIATION FACTOR"/>
    <property type="match status" value="1"/>
</dbReference>
<reference evidence="9" key="2">
    <citation type="submission" date="2025-09" db="UniProtKB">
        <authorList>
            <consortium name="Ensembl"/>
        </authorList>
    </citation>
    <scope>IDENTIFICATION</scope>
</reference>
<evidence type="ECO:0000256" key="5">
    <source>
        <dbReference type="ARBA" id="ARBA00022917"/>
    </source>
</evidence>
<dbReference type="FunFam" id="2.20.25.350:FF:000001">
    <property type="entry name" value="Eukaryotic translation initiation factor 5"/>
    <property type="match status" value="1"/>
</dbReference>
<keyword evidence="5" id="KW-0648">Protein biosynthesis</keyword>
<keyword evidence="4" id="KW-0547">Nucleotide-binding</keyword>
<dbReference type="GO" id="GO:0005525">
    <property type="term" value="F:GTP binding"/>
    <property type="evidence" value="ECO:0007669"/>
    <property type="project" value="UniProtKB-KW"/>
</dbReference>
<dbReference type="SMART" id="SM00653">
    <property type="entry name" value="eIF2B_5"/>
    <property type="match status" value="1"/>
</dbReference>
<feature type="compositionally biased region" description="Acidic residues" evidence="7">
    <location>
        <begin position="179"/>
        <end position="188"/>
    </location>
</feature>
<evidence type="ECO:0000313" key="9">
    <source>
        <dbReference type="Ensembl" id="ENSCCAP00000031107.1"/>
    </source>
</evidence>
<dbReference type="GO" id="GO:0003743">
    <property type="term" value="F:translation initiation factor activity"/>
    <property type="evidence" value="ECO:0007669"/>
    <property type="project" value="UniProtKB-KW"/>
</dbReference>
<dbReference type="GO" id="GO:0001732">
    <property type="term" value="P:formation of cytoplasmic translation initiation complex"/>
    <property type="evidence" value="ECO:0007669"/>
    <property type="project" value="TreeGrafter"/>
</dbReference>
<protein>
    <recommendedName>
        <fullName evidence="2">Eukaryotic translation initiation factor 5</fullName>
    </recommendedName>
</protein>
<dbReference type="InterPro" id="IPR016189">
    <property type="entry name" value="Transl_init_fac_IF2/IF5_N"/>
</dbReference>
<dbReference type="Ensembl" id="ENSCCAT00000048857.1">
    <property type="protein sequence ID" value="ENSCCAP00000031107.1"/>
    <property type="gene ID" value="ENSCCAG00000033591.1"/>
</dbReference>
<dbReference type="Pfam" id="PF01873">
    <property type="entry name" value="eIF-5_eIF-2B"/>
    <property type="match status" value="1"/>
</dbReference>
<dbReference type="Gene3D" id="1.25.40.180">
    <property type="match status" value="1"/>
</dbReference>
<keyword evidence="6" id="KW-0342">GTP-binding</keyword>
<dbReference type="SUPFAM" id="SSF100966">
    <property type="entry name" value="Translation initiation factor 2 beta, aIF2beta, N-terminal domain"/>
    <property type="match status" value="1"/>
</dbReference>
<dbReference type="FunFam" id="3.30.30.170:FF:000002">
    <property type="entry name" value="Eukaryotic translation initiation factor 5"/>
    <property type="match status" value="1"/>
</dbReference>
<evidence type="ECO:0000313" key="10">
    <source>
        <dbReference type="Proteomes" id="UP000233040"/>
    </source>
</evidence>
<feature type="compositionally biased region" description="Pro residues" evidence="7">
    <location>
        <begin position="164"/>
        <end position="175"/>
    </location>
</feature>
<reference evidence="9" key="1">
    <citation type="submission" date="2025-08" db="UniProtKB">
        <authorList>
            <consortium name="Ensembl"/>
        </authorList>
    </citation>
    <scope>IDENTIFICATION</scope>
</reference>
<dbReference type="PANTHER" id="PTHR23001:SF7">
    <property type="entry name" value="EUKARYOTIC TRANSLATION INITIATION FACTOR 5"/>
    <property type="match status" value="1"/>
</dbReference>
<dbReference type="SMART" id="SM00515">
    <property type="entry name" value="eIF5C"/>
    <property type="match status" value="1"/>
</dbReference>
<dbReference type="Gene3D" id="3.30.30.170">
    <property type="match status" value="1"/>
</dbReference>
<organism evidence="9 10">
    <name type="scientific">Cebus imitator</name>
    <name type="common">Panamanian white-faced capuchin</name>
    <name type="synonym">Cebus capucinus imitator</name>
    <dbReference type="NCBI Taxonomy" id="2715852"/>
    <lineage>
        <taxon>Eukaryota</taxon>
        <taxon>Metazoa</taxon>
        <taxon>Chordata</taxon>
        <taxon>Craniata</taxon>
        <taxon>Vertebrata</taxon>
        <taxon>Euteleostomi</taxon>
        <taxon>Mammalia</taxon>
        <taxon>Eutheria</taxon>
        <taxon>Euarchontoglires</taxon>
        <taxon>Primates</taxon>
        <taxon>Haplorrhini</taxon>
        <taxon>Platyrrhini</taxon>
        <taxon>Cebidae</taxon>
        <taxon>Cebinae</taxon>
        <taxon>Cebus</taxon>
    </lineage>
</organism>
<dbReference type="InterPro" id="IPR045196">
    <property type="entry name" value="IF2/IF5"/>
</dbReference>
<keyword evidence="3" id="KW-0396">Initiation factor</keyword>
<evidence type="ECO:0000256" key="6">
    <source>
        <dbReference type="ARBA" id="ARBA00023134"/>
    </source>
</evidence>
<evidence type="ECO:0000256" key="1">
    <source>
        <dbReference type="ARBA" id="ARBA00010397"/>
    </source>
</evidence>
<comment type="similarity">
    <text evidence="1">Belongs to the eIF-2-beta/eIF-5 family.</text>
</comment>
<evidence type="ECO:0000259" key="8">
    <source>
        <dbReference type="PROSITE" id="PS51363"/>
    </source>
</evidence>
<dbReference type="InterPro" id="IPR003307">
    <property type="entry name" value="W2_domain"/>
</dbReference>
<evidence type="ECO:0000256" key="2">
    <source>
        <dbReference type="ARBA" id="ARBA00018059"/>
    </source>
</evidence>
<dbReference type="AlphaFoldDB" id="A0A2K5RSI1"/>
<keyword evidence="10" id="KW-1185">Reference proteome</keyword>
<dbReference type="PROSITE" id="PS51363">
    <property type="entry name" value="W2"/>
    <property type="match status" value="1"/>
</dbReference>
<feature type="compositionally biased region" description="Acidic residues" evidence="7">
    <location>
        <begin position="298"/>
        <end position="314"/>
    </location>
</feature>
<feature type="compositionally biased region" description="Basic and acidic residues" evidence="7">
    <location>
        <begin position="189"/>
        <end position="198"/>
    </location>
</feature>